<reference evidence="6 7" key="1">
    <citation type="submission" date="2016-10" db="EMBL/GenBank/DDBJ databases">
        <authorList>
            <person name="de Groot N.N."/>
        </authorList>
    </citation>
    <scope>NUCLEOTIDE SEQUENCE [LARGE SCALE GENOMIC DNA]</scope>
    <source>
        <strain evidence="6 7">DSM 10495</strain>
    </source>
</reference>
<dbReference type="PROSITE" id="PS00687">
    <property type="entry name" value="ALDEHYDE_DEHYDR_GLU"/>
    <property type="match status" value="1"/>
</dbReference>
<dbReference type="Gene3D" id="3.40.309.10">
    <property type="entry name" value="Aldehyde Dehydrogenase, Chain A, domain 2"/>
    <property type="match status" value="1"/>
</dbReference>
<dbReference type="FunFam" id="3.40.605.10:FF:000007">
    <property type="entry name" value="NAD/NADP-dependent betaine aldehyde dehydrogenase"/>
    <property type="match status" value="1"/>
</dbReference>
<dbReference type="InterPro" id="IPR015590">
    <property type="entry name" value="Aldehyde_DH_dom"/>
</dbReference>
<gene>
    <name evidence="6" type="ORF">SAMN04489745_2866</name>
</gene>
<comment type="similarity">
    <text evidence="1 4">Belongs to the aldehyde dehydrogenase family.</text>
</comment>
<dbReference type="PANTHER" id="PTHR43353">
    <property type="entry name" value="SUCCINATE-SEMIALDEHYDE DEHYDROGENASE, MITOCHONDRIAL"/>
    <property type="match status" value="1"/>
</dbReference>
<dbReference type="Gene3D" id="3.40.605.10">
    <property type="entry name" value="Aldehyde Dehydrogenase, Chain A, domain 1"/>
    <property type="match status" value="1"/>
</dbReference>
<dbReference type="STRING" id="156980.SAMN04489745_2866"/>
<accession>A0A1H4SHT6</accession>
<name>A0A1H4SHT6_9MICC</name>
<dbReference type="EMBL" id="FNSN01000003">
    <property type="protein sequence ID" value="SEC43650.1"/>
    <property type="molecule type" value="Genomic_DNA"/>
</dbReference>
<evidence type="ECO:0000259" key="5">
    <source>
        <dbReference type="Pfam" id="PF00171"/>
    </source>
</evidence>
<evidence type="ECO:0000313" key="7">
    <source>
        <dbReference type="Proteomes" id="UP000182652"/>
    </source>
</evidence>
<dbReference type="InterPro" id="IPR050740">
    <property type="entry name" value="Aldehyde_DH_Superfamily"/>
</dbReference>
<organism evidence="6 7">
    <name type="scientific">Arthrobacter woluwensis</name>
    <dbReference type="NCBI Taxonomy" id="156980"/>
    <lineage>
        <taxon>Bacteria</taxon>
        <taxon>Bacillati</taxon>
        <taxon>Actinomycetota</taxon>
        <taxon>Actinomycetes</taxon>
        <taxon>Micrococcales</taxon>
        <taxon>Micrococcaceae</taxon>
        <taxon>Arthrobacter</taxon>
    </lineage>
</organism>
<dbReference type="OrthoDB" id="6882680at2"/>
<dbReference type="InterPro" id="IPR029510">
    <property type="entry name" value="Ald_DH_CS_GLU"/>
</dbReference>
<dbReference type="InterPro" id="IPR016161">
    <property type="entry name" value="Ald_DH/histidinol_DH"/>
</dbReference>
<dbReference type="GO" id="GO:0004777">
    <property type="term" value="F:succinate-semialdehyde dehydrogenase (NAD+) activity"/>
    <property type="evidence" value="ECO:0007669"/>
    <property type="project" value="TreeGrafter"/>
</dbReference>
<evidence type="ECO:0000256" key="2">
    <source>
        <dbReference type="ARBA" id="ARBA00023002"/>
    </source>
</evidence>
<feature type="active site" evidence="3">
    <location>
        <position position="264"/>
    </location>
</feature>
<evidence type="ECO:0000256" key="3">
    <source>
        <dbReference type="PROSITE-ProRule" id="PRU10007"/>
    </source>
</evidence>
<dbReference type="InterPro" id="IPR016162">
    <property type="entry name" value="Ald_DH_N"/>
</dbReference>
<dbReference type="SUPFAM" id="SSF53720">
    <property type="entry name" value="ALDH-like"/>
    <property type="match status" value="1"/>
</dbReference>
<protein>
    <submittedName>
        <fullName evidence="6">Succinate semialdehyde dehydrogenase</fullName>
    </submittedName>
</protein>
<evidence type="ECO:0000256" key="1">
    <source>
        <dbReference type="ARBA" id="ARBA00009986"/>
    </source>
</evidence>
<keyword evidence="7" id="KW-1185">Reference proteome</keyword>
<proteinExistence type="inferred from homology"/>
<dbReference type="AlphaFoldDB" id="A0A1H4SHT6"/>
<dbReference type="CDD" id="cd07103">
    <property type="entry name" value="ALDH_F5_SSADH_GabD"/>
    <property type="match status" value="1"/>
</dbReference>
<dbReference type="Proteomes" id="UP000182652">
    <property type="component" value="Unassembled WGS sequence"/>
</dbReference>
<dbReference type="FunFam" id="3.40.309.10:FF:000004">
    <property type="entry name" value="Succinate-semialdehyde dehydrogenase I"/>
    <property type="match status" value="1"/>
</dbReference>
<keyword evidence="2 4" id="KW-0560">Oxidoreductase</keyword>
<evidence type="ECO:0000313" key="6">
    <source>
        <dbReference type="EMBL" id="SEC43650.1"/>
    </source>
</evidence>
<dbReference type="Pfam" id="PF00171">
    <property type="entry name" value="Aldedh"/>
    <property type="match status" value="1"/>
</dbReference>
<dbReference type="InterPro" id="IPR016163">
    <property type="entry name" value="Ald_DH_C"/>
</dbReference>
<evidence type="ECO:0000256" key="4">
    <source>
        <dbReference type="RuleBase" id="RU003345"/>
    </source>
</evidence>
<dbReference type="RefSeq" id="WP_066214605.1">
    <property type="nucleotide sequence ID" value="NZ_CP049819.1"/>
</dbReference>
<sequence length="495" mass="52281">MTSAITAEREAELLAKVPTGLFINGEWRAASTGKTFDVEDPATGKVLLSIADGTSEDAMAALDAADAVQASWARTAPRERAEILRRAFELVTERADDFALLMTLEMGKPLAEARGEVTYGAEFLRWFSEETVRDYGRYLTTPEGKNKILVQRKPVGPCLLITPWNFPLAMATRKIAPAIAAGCTMVIKPAKFTPLTTQLFVATLVEAGVPAGVVNVVSSSSASSISGPIMKDSRLRKVSFTGSTAVGKRLIADAANNVLRTSMELGGNAPFLVFEDADLDKAVEGAMAAKMRNMGEACTAANRFLVHESVAEEFTAKFSAAMAALSTGRGTESETNVGPLIDSGAREDVHALVTAAVEAGATVATGGAPVEGEGYFYAPTVLSNVPNDADILRSEIFGPVAPVTTFSSEEQAIKLANASEYGLASYIYTRDYARMFRVAEQIEFGMVGFNAGVISNAAAPFGGVKQSGLGREGGAEGIAEYTTTQYIGIADPYAD</sequence>
<feature type="domain" description="Aldehyde dehydrogenase" evidence="5">
    <location>
        <begin position="27"/>
        <end position="486"/>
    </location>
</feature>
<dbReference type="FunFam" id="3.40.605.10:FF:000026">
    <property type="entry name" value="Aldehyde dehydrogenase, putative"/>
    <property type="match status" value="1"/>
</dbReference>
<dbReference type="GO" id="GO:0009450">
    <property type="term" value="P:gamma-aminobutyric acid catabolic process"/>
    <property type="evidence" value="ECO:0007669"/>
    <property type="project" value="TreeGrafter"/>
</dbReference>
<dbReference type="PANTHER" id="PTHR43353:SF5">
    <property type="entry name" value="SUCCINATE-SEMIALDEHYDE DEHYDROGENASE, MITOCHONDRIAL"/>
    <property type="match status" value="1"/>
</dbReference>